<dbReference type="PANTHER" id="PTHR28008">
    <property type="entry name" value="DOMAIN PROTEIN, PUTATIVE (AFU_ORTHOLOGUE AFUA_3G10980)-RELATED"/>
    <property type="match status" value="1"/>
</dbReference>
<sequence>MRIRIPFLIAFLALLLLSSSAGLLPHSALPSAPDSVRDRIPQNTDKVAHFLCFFALTLTFYFILDTARRRVLHITLVVVTVFLGLGSEVAQGLLPNGREFDLWDVVANVAGSLAALGVANAYHRRAAERKRRAKFAALLADGGEDVELGEGSGVTGGGTAGLDGQETGVVSTRTVEEELDNWDENMPDDDWDEDENGGVGGSKKITPATSTTDSEDAGIVGGGKKMAVD</sequence>
<dbReference type="NCBIfam" id="NF037970">
    <property type="entry name" value="vanZ_1"/>
    <property type="match status" value="1"/>
</dbReference>
<dbReference type="EMBL" id="LFJN01000014">
    <property type="protein sequence ID" value="KPI39812.1"/>
    <property type="molecule type" value="Genomic_DNA"/>
</dbReference>
<evidence type="ECO:0000256" key="2">
    <source>
        <dbReference type="SAM" id="Phobius"/>
    </source>
</evidence>
<feature type="domain" description="VanZ-like" evidence="4">
    <location>
        <begin position="44"/>
        <end position="119"/>
    </location>
</feature>
<evidence type="ECO:0000256" key="1">
    <source>
        <dbReference type="SAM" id="MobiDB-lite"/>
    </source>
</evidence>
<evidence type="ECO:0000313" key="5">
    <source>
        <dbReference type="EMBL" id="KPI39812.1"/>
    </source>
</evidence>
<evidence type="ECO:0000313" key="6">
    <source>
        <dbReference type="Proteomes" id="UP000038010"/>
    </source>
</evidence>
<evidence type="ECO:0000259" key="4">
    <source>
        <dbReference type="Pfam" id="PF04892"/>
    </source>
</evidence>
<feature type="region of interest" description="Disordered" evidence="1">
    <location>
        <begin position="177"/>
        <end position="229"/>
    </location>
</feature>
<feature type="transmembrane region" description="Helical" evidence="2">
    <location>
        <begin position="71"/>
        <end position="90"/>
    </location>
</feature>
<dbReference type="GeneID" id="28735213"/>
<keyword evidence="3" id="KW-0732">Signal</keyword>
<gene>
    <name evidence="5" type="ORF">AB675_3296</name>
</gene>
<proteinExistence type="predicted"/>
<dbReference type="RefSeq" id="XP_017999775.1">
    <property type="nucleotide sequence ID" value="XM_018143333.1"/>
</dbReference>
<protein>
    <recommendedName>
        <fullName evidence="4">VanZ-like domain-containing protein</fullName>
    </recommendedName>
</protein>
<keyword evidence="6" id="KW-1185">Reference proteome</keyword>
<dbReference type="PANTHER" id="PTHR28008:SF1">
    <property type="entry name" value="DOMAIN PROTEIN, PUTATIVE (AFU_ORTHOLOGUE AFUA_3G10980)-RELATED"/>
    <property type="match status" value="1"/>
</dbReference>
<name>A0A0N1P078_9EURO</name>
<comment type="caution">
    <text evidence="5">The sequence shown here is derived from an EMBL/GenBank/DDBJ whole genome shotgun (WGS) entry which is preliminary data.</text>
</comment>
<feature type="compositionally biased region" description="Acidic residues" evidence="1">
    <location>
        <begin position="177"/>
        <end position="196"/>
    </location>
</feature>
<evidence type="ECO:0000256" key="3">
    <source>
        <dbReference type="SAM" id="SignalP"/>
    </source>
</evidence>
<feature type="transmembrane region" description="Helical" evidence="2">
    <location>
        <begin position="102"/>
        <end position="122"/>
    </location>
</feature>
<organism evidence="5 6">
    <name type="scientific">Cyphellophora attinorum</name>
    <dbReference type="NCBI Taxonomy" id="1664694"/>
    <lineage>
        <taxon>Eukaryota</taxon>
        <taxon>Fungi</taxon>
        <taxon>Dikarya</taxon>
        <taxon>Ascomycota</taxon>
        <taxon>Pezizomycotina</taxon>
        <taxon>Eurotiomycetes</taxon>
        <taxon>Chaetothyriomycetidae</taxon>
        <taxon>Chaetothyriales</taxon>
        <taxon>Cyphellophoraceae</taxon>
        <taxon>Cyphellophora</taxon>
    </lineage>
</organism>
<feature type="compositionally biased region" description="Gly residues" evidence="1">
    <location>
        <begin position="219"/>
        <end position="229"/>
    </location>
</feature>
<keyword evidence="2" id="KW-0472">Membrane</keyword>
<keyword evidence="2" id="KW-1133">Transmembrane helix</keyword>
<keyword evidence="2" id="KW-0812">Transmembrane</keyword>
<dbReference type="VEuPathDB" id="FungiDB:AB675_3296"/>
<dbReference type="OrthoDB" id="63581at2759"/>
<feature type="transmembrane region" description="Helical" evidence="2">
    <location>
        <begin position="46"/>
        <end position="64"/>
    </location>
</feature>
<reference evidence="5 6" key="1">
    <citation type="submission" date="2015-06" db="EMBL/GenBank/DDBJ databases">
        <title>Draft genome of the ant-associated black yeast Phialophora attae CBS 131958.</title>
        <authorList>
            <person name="Moreno L.F."/>
            <person name="Stielow B.J."/>
            <person name="de Hoog S."/>
            <person name="Vicente V.A."/>
            <person name="Weiss V.A."/>
            <person name="de Vries M."/>
            <person name="Cruz L.M."/>
            <person name="Souza E.M."/>
        </authorList>
    </citation>
    <scope>NUCLEOTIDE SEQUENCE [LARGE SCALE GENOMIC DNA]</scope>
    <source>
        <strain evidence="5 6">CBS 131958</strain>
    </source>
</reference>
<dbReference type="Pfam" id="PF04892">
    <property type="entry name" value="VanZ"/>
    <property type="match status" value="1"/>
</dbReference>
<dbReference type="Proteomes" id="UP000038010">
    <property type="component" value="Unassembled WGS sequence"/>
</dbReference>
<dbReference type="AlphaFoldDB" id="A0A0N1P078"/>
<feature type="signal peptide" evidence="3">
    <location>
        <begin position="1"/>
        <end position="22"/>
    </location>
</feature>
<feature type="chain" id="PRO_5005879484" description="VanZ-like domain-containing protein" evidence="3">
    <location>
        <begin position="23"/>
        <end position="229"/>
    </location>
</feature>
<accession>A0A0N1P078</accession>
<dbReference type="InterPro" id="IPR006976">
    <property type="entry name" value="VanZ-like"/>
</dbReference>